<proteinExistence type="predicted"/>
<comment type="caution">
    <text evidence="1">The sequence shown here is derived from an EMBL/GenBank/DDBJ whole genome shotgun (WGS) entry which is preliminary data.</text>
</comment>
<feature type="non-terminal residue" evidence="1">
    <location>
        <position position="1"/>
    </location>
</feature>
<gene>
    <name evidence="1" type="ORF">EZS28_031931</name>
</gene>
<evidence type="ECO:0000313" key="1">
    <source>
        <dbReference type="EMBL" id="KAA6372540.1"/>
    </source>
</evidence>
<name>A0A5J4UR06_9EUKA</name>
<sequence>EDDFMEEKGCEVYVSEQTGEVQVRFRGLVKAVVKVVRTDQVDAQITTQCNVVVITIVICYSCE</sequence>
<dbReference type="Proteomes" id="UP000324800">
    <property type="component" value="Unassembled WGS sequence"/>
</dbReference>
<dbReference type="AlphaFoldDB" id="A0A5J4UR06"/>
<dbReference type="EMBL" id="SNRW01013509">
    <property type="protein sequence ID" value="KAA6372540.1"/>
    <property type="molecule type" value="Genomic_DNA"/>
</dbReference>
<protein>
    <submittedName>
        <fullName evidence="1">Uncharacterized protein</fullName>
    </submittedName>
</protein>
<evidence type="ECO:0000313" key="2">
    <source>
        <dbReference type="Proteomes" id="UP000324800"/>
    </source>
</evidence>
<reference evidence="1 2" key="1">
    <citation type="submission" date="2019-03" db="EMBL/GenBank/DDBJ databases">
        <title>Single cell metagenomics reveals metabolic interactions within the superorganism composed of flagellate Streblomastix strix and complex community of Bacteroidetes bacteria on its surface.</title>
        <authorList>
            <person name="Treitli S.C."/>
            <person name="Kolisko M."/>
            <person name="Husnik F."/>
            <person name="Keeling P."/>
            <person name="Hampl V."/>
        </authorList>
    </citation>
    <scope>NUCLEOTIDE SEQUENCE [LARGE SCALE GENOMIC DNA]</scope>
    <source>
        <strain evidence="1">ST1C</strain>
    </source>
</reference>
<organism evidence="1 2">
    <name type="scientific">Streblomastix strix</name>
    <dbReference type="NCBI Taxonomy" id="222440"/>
    <lineage>
        <taxon>Eukaryota</taxon>
        <taxon>Metamonada</taxon>
        <taxon>Preaxostyla</taxon>
        <taxon>Oxymonadida</taxon>
        <taxon>Streblomastigidae</taxon>
        <taxon>Streblomastix</taxon>
    </lineage>
</organism>
<accession>A0A5J4UR06</accession>